<keyword evidence="2" id="KW-1185">Reference proteome</keyword>
<name>A0ABQ7LH32_BRACM</name>
<dbReference type="Proteomes" id="UP000823674">
    <property type="component" value="Chromosome A09"/>
</dbReference>
<comment type="caution">
    <text evidence="1">The sequence shown here is derived from an EMBL/GenBank/DDBJ whole genome shotgun (WGS) entry which is preliminary data.</text>
</comment>
<proteinExistence type="predicted"/>
<organism evidence="1 2">
    <name type="scientific">Brassica rapa subsp. trilocularis</name>
    <dbReference type="NCBI Taxonomy" id="1813537"/>
    <lineage>
        <taxon>Eukaryota</taxon>
        <taxon>Viridiplantae</taxon>
        <taxon>Streptophyta</taxon>
        <taxon>Embryophyta</taxon>
        <taxon>Tracheophyta</taxon>
        <taxon>Spermatophyta</taxon>
        <taxon>Magnoliopsida</taxon>
        <taxon>eudicotyledons</taxon>
        <taxon>Gunneridae</taxon>
        <taxon>Pentapetalae</taxon>
        <taxon>rosids</taxon>
        <taxon>malvids</taxon>
        <taxon>Brassicales</taxon>
        <taxon>Brassicaceae</taxon>
        <taxon>Brassiceae</taxon>
        <taxon>Brassica</taxon>
    </lineage>
</organism>
<protein>
    <submittedName>
        <fullName evidence="1">Uncharacterized protein</fullName>
    </submittedName>
</protein>
<evidence type="ECO:0000313" key="2">
    <source>
        <dbReference type="Proteomes" id="UP000823674"/>
    </source>
</evidence>
<gene>
    <name evidence="1" type="primary">A09p047170.1_BraROA</name>
    <name evidence="1" type="ORF">IGI04_036561</name>
</gene>
<dbReference type="EMBL" id="JADBGQ010000008">
    <property type="protein sequence ID" value="KAG5385091.1"/>
    <property type="molecule type" value="Genomic_DNA"/>
</dbReference>
<reference evidence="1 2" key="1">
    <citation type="submission" date="2021-03" db="EMBL/GenBank/DDBJ databases">
        <authorList>
            <person name="King G.J."/>
            <person name="Bancroft I."/>
            <person name="Baten A."/>
            <person name="Bloomfield J."/>
            <person name="Borpatragohain P."/>
            <person name="He Z."/>
            <person name="Irish N."/>
            <person name="Irwin J."/>
            <person name="Liu K."/>
            <person name="Mauleon R.P."/>
            <person name="Moore J."/>
            <person name="Morris R."/>
            <person name="Ostergaard L."/>
            <person name="Wang B."/>
            <person name="Wells R."/>
        </authorList>
    </citation>
    <scope>NUCLEOTIDE SEQUENCE [LARGE SCALE GENOMIC DNA]</scope>
    <source>
        <strain evidence="1">R-o-18</strain>
        <tissue evidence="1">Leaf</tissue>
    </source>
</reference>
<accession>A0ABQ7LH32</accession>
<sequence length="92" mass="10811">MASRILLTVVKHKHSSLLVNDLKVDARYEANVIRNKYNELFMAGVFKRRCQQFLGISWFLIFLLPNESSSMQSLTLAIVVTSWTSYRTWRRD</sequence>
<evidence type="ECO:0000313" key="1">
    <source>
        <dbReference type="EMBL" id="KAG5385091.1"/>
    </source>
</evidence>